<protein>
    <recommendedName>
        <fullName evidence="8">E2F/DP family winged-helix DNA-binding domain-containing protein</fullName>
    </recommendedName>
</protein>
<accession>A0A3Q2CY58</accession>
<keyword evidence="5 7" id="KW-0804">Transcription</keyword>
<keyword evidence="4 7" id="KW-0238">DNA-binding</keyword>
<evidence type="ECO:0000256" key="1">
    <source>
        <dbReference type="ARBA" id="ARBA00004123"/>
    </source>
</evidence>
<evidence type="ECO:0000256" key="7">
    <source>
        <dbReference type="RuleBase" id="RU003796"/>
    </source>
</evidence>
<dbReference type="Ensembl" id="ENSCVAT00000017655.1">
    <property type="protein sequence ID" value="ENSCVAP00000010842.1"/>
    <property type="gene ID" value="ENSCVAG00000013020.1"/>
</dbReference>
<dbReference type="FunFam" id="1.10.10.10:FF:000458">
    <property type="entry name" value="E2F-like (Mammalian transcription factor)"/>
    <property type="match status" value="1"/>
</dbReference>
<dbReference type="GO" id="GO:0000981">
    <property type="term" value="F:DNA-binding transcription factor activity, RNA polymerase II-specific"/>
    <property type="evidence" value="ECO:0007669"/>
    <property type="project" value="TreeGrafter"/>
</dbReference>
<keyword evidence="10" id="KW-1185">Reference proteome</keyword>
<dbReference type="Gene3D" id="1.10.10.10">
    <property type="entry name" value="Winged helix-like DNA-binding domain superfamily/Winged helix DNA-binding domain"/>
    <property type="match status" value="1"/>
</dbReference>
<comment type="similarity">
    <text evidence="2 7">Belongs to the E2F/DP family.</text>
</comment>
<dbReference type="InterPro" id="IPR036388">
    <property type="entry name" value="WH-like_DNA-bd_sf"/>
</dbReference>
<evidence type="ECO:0000256" key="5">
    <source>
        <dbReference type="ARBA" id="ARBA00023163"/>
    </source>
</evidence>
<sequence length="109" mass="12893">MISPKQAKSHHKPLKIQCFFLCQHYELNFPFFLEKLTCRFVIRTRSDNSLVRLTQAFAQMLNRSSDGVLDLNLASSVLGVHKRRLYDIINVLEGINLIERIYKNHYKWL</sequence>
<evidence type="ECO:0000256" key="3">
    <source>
        <dbReference type="ARBA" id="ARBA00023015"/>
    </source>
</evidence>
<organism evidence="9 10">
    <name type="scientific">Cyprinodon variegatus</name>
    <name type="common">Sheepshead minnow</name>
    <dbReference type="NCBI Taxonomy" id="28743"/>
    <lineage>
        <taxon>Eukaryota</taxon>
        <taxon>Metazoa</taxon>
        <taxon>Chordata</taxon>
        <taxon>Craniata</taxon>
        <taxon>Vertebrata</taxon>
        <taxon>Euteleostomi</taxon>
        <taxon>Actinopterygii</taxon>
        <taxon>Neopterygii</taxon>
        <taxon>Teleostei</taxon>
        <taxon>Neoteleostei</taxon>
        <taxon>Acanthomorphata</taxon>
        <taxon>Ovalentaria</taxon>
        <taxon>Atherinomorphae</taxon>
        <taxon>Cyprinodontiformes</taxon>
        <taxon>Cyprinodontidae</taxon>
        <taxon>Cyprinodon</taxon>
    </lineage>
</organism>
<dbReference type="GeneTree" id="ENSGT00940000170364"/>
<evidence type="ECO:0000259" key="8">
    <source>
        <dbReference type="SMART" id="SM01372"/>
    </source>
</evidence>
<dbReference type="Proteomes" id="UP000265020">
    <property type="component" value="Unassembled WGS sequence"/>
</dbReference>
<keyword evidence="3 7" id="KW-0805">Transcription regulation</keyword>
<dbReference type="PANTHER" id="PTHR12081">
    <property type="entry name" value="TRANSCRIPTION FACTOR E2F"/>
    <property type="match status" value="1"/>
</dbReference>
<dbReference type="InterPro" id="IPR036390">
    <property type="entry name" value="WH_DNA-bd_sf"/>
</dbReference>
<feature type="domain" description="E2F/DP family winged-helix DNA-binding" evidence="8">
    <location>
        <begin position="45"/>
        <end position="109"/>
    </location>
</feature>
<evidence type="ECO:0000313" key="9">
    <source>
        <dbReference type="Ensembl" id="ENSCVAP00000010842.1"/>
    </source>
</evidence>
<name>A0A3Q2CY58_CYPVA</name>
<reference evidence="9" key="2">
    <citation type="submission" date="2025-09" db="UniProtKB">
        <authorList>
            <consortium name="Ensembl"/>
        </authorList>
    </citation>
    <scope>IDENTIFICATION</scope>
</reference>
<dbReference type="GO" id="GO:0000978">
    <property type="term" value="F:RNA polymerase II cis-regulatory region sequence-specific DNA binding"/>
    <property type="evidence" value="ECO:0007669"/>
    <property type="project" value="InterPro"/>
</dbReference>
<dbReference type="AlphaFoldDB" id="A0A3Q2CY58"/>
<proteinExistence type="inferred from homology"/>
<evidence type="ECO:0000256" key="4">
    <source>
        <dbReference type="ARBA" id="ARBA00023125"/>
    </source>
</evidence>
<dbReference type="InterPro" id="IPR003316">
    <property type="entry name" value="E2F_WHTH_DNA-bd_dom"/>
</dbReference>
<evidence type="ECO:0000256" key="2">
    <source>
        <dbReference type="ARBA" id="ARBA00010940"/>
    </source>
</evidence>
<dbReference type="SUPFAM" id="SSF46785">
    <property type="entry name" value="Winged helix' DNA-binding domain"/>
    <property type="match status" value="1"/>
</dbReference>
<dbReference type="STRING" id="28743.ENSCVAP00000010842"/>
<dbReference type="InterPro" id="IPR015633">
    <property type="entry name" value="E2F"/>
</dbReference>
<evidence type="ECO:0000313" key="10">
    <source>
        <dbReference type="Proteomes" id="UP000265020"/>
    </source>
</evidence>
<comment type="subcellular location">
    <subcellularLocation>
        <location evidence="1 7">Nucleus</location>
    </subcellularLocation>
</comment>
<dbReference type="PANTHER" id="PTHR12081:SF18">
    <property type="entry name" value="TRANSCRIPTION FACTOR E2F2-RELATED"/>
    <property type="match status" value="1"/>
</dbReference>
<evidence type="ECO:0000256" key="6">
    <source>
        <dbReference type="ARBA" id="ARBA00023242"/>
    </source>
</evidence>
<dbReference type="SMART" id="SM01372">
    <property type="entry name" value="E2F_TDP"/>
    <property type="match status" value="1"/>
</dbReference>
<dbReference type="Pfam" id="PF02319">
    <property type="entry name" value="WHD_E2F_TDP"/>
    <property type="match status" value="1"/>
</dbReference>
<keyword evidence="6 7" id="KW-0539">Nucleus</keyword>
<dbReference type="GO" id="GO:0090575">
    <property type="term" value="C:RNA polymerase II transcription regulator complex"/>
    <property type="evidence" value="ECO:0007669"/>
    <property type="project" value="TreeGrafter"/>
</dbReference>
<reference evidence="9" key="1">
    <citation type="submission" date="2025-08" db="UniProtKB">
        <authorList>
            <consortium name="Ensembl"/>
        </authorList>
    </citation>
    <scope>IDENTIFICATION</scope>
</reference>